<protein>
    <submittedName>
        <fullName evidence="1">Uncharacterized protein</fullName>
    </submittedName>
</protein>
<gene>
    <name evidence="1" type="ORF">F5148DRAFT_310760</name>
</gene>
<organism evidence="1 2">
    <name type="scientific">Russula earlei</name>
    <dbReference type="NCBI Taxonomy" id="71964"/>
    <lineage>
        <taxon>Eukaryota</taxon>
        <taxon>Fungi</taxon>
        <taxon>Dikarya</taxon>
        <taxon>Basidiomycota</taxon>
        <taxon>Agaricomycotina</taxon>
        <taxon>Agaricomycetes</taxon>
        <taxon>Russulales</taxon>
        <taxon>Russulaceae</taxon>
        <taxon>Russula</taxon>
    </lineage>
</organism>
<dbReference type="Proteomes" id="UP001207468">
    <property type="component" value="Unassembled WGS sequence"/>
</dbReference>
<name>A0ACC0U2B0_9AGAM</name>
<comment type="caution">
    <text evidence="1">The sequence shown here is derived from an EMBL/GenBank/DDBJ whole genome shotgun (WGS) entry which is preliminary data.</text>
</comment>
<sequence>MPPPFSEHEKKVRDHALLASISFLIVLPLGVLIPRYMRTFTNRWWRFHALINFFIAAPLVFASWAMVVSAKHVAPPRPIDHHRRVGYAIFSLYIAQVLVGAFIHFLRVPFLSIGNRPAQNYLHVALGLAILAMAGYQIHHGLYEEWEERTGNIHPIKDSLKHAWLALIITFWALYGIGLVFLPRQYKQEQEAALGEQDKETS</sequence>
<evidence type="ECO:0000313" key="2">
    <source>
        <dbReference type="Proteomes" id="UP001207468"/>
    </source>
</evidence>
<evidence type="ECO:0000313" key="1">
    <source>
        <dbReference type="EMBL" id="KAI9459020.1"/>
    </source>
</evidence>
<accession>A0ACC0U2B0</accession>
<keyword evidence="2" id="KW-1185">Reference proteome</keyword>
<reference evidence="1" key="1">
    <citation type="submission" date="2021-03" db="EMBL/GenBank/DDBJ databases">
        <title>Evolutionary priming and transition to the ectomycorrhizal habit in an iconic lineage of mushroom-forming fungi: is preadaptation a requirement?</title>
        <authorList>
            <consortium name="DOE Joint Genome Institute"/>
            <person name="Looney B.P."/>
            <person name="Miyauchi S."/>
            <person name="Morin E."/>
            <person name="Drula E."/>
            <person name="Courty P.E."/>
            <person name="Chicoki N."/>
            <person name="Fauchery L."/>
            <person name="Kohler A."/>
            <person name="Kuo A."/>
            <person name="LaButti K."/>
            <person name="Pangilinan J."/>
            <person name="Lipzen A."/>
            <person name="Riley R."/>
            <person name="Andreopoulos W."/>
            <person name="He G."/>
            <person name="Johnson J."/>
            <person name="Barry K.W."/>
            <person name="Grigoriev I.V."/>
            <person name="Nagy L."/>
            <person name="Hibbett D."/>
            <person name="Henrissat B."/>
            <person name="Matheny P.B."/>
            <person name="Labbe J."/>
            <person name="Martin A.F."/>
        </authorList>
    </citation>
    <scope>NUCLEOTIDE SEQUENCE</scope>
    <source>
        <strain evidence="1">BPL698</strain>
    </source>
</reference>
<dbReference type="EMBL" id="JAGFNK010000203">
    <property type="protein sequence ID" value="KAI9459020.1"/>
    <property type="molecule type" value="Genomic_DNA"/>
</dbReference>
<proteinExistence type="predicted"/>